<evidence type="ECO:0000256" key="2">
    <source>
        <dbReference type="SAM" id="SignalP"/>
    </source>
</evidence>
<feature type="region of interest" description="Disordered" evidence="1">
    <location>
        <begin position="230"/>
        <end position="250"/>
    </location>
</feature>
<dbReference type="InParanoid" id="W2S9U3"/>
<dbReference type="GeneID" id="19977017"/>
<dbReference type="VEuPathDB" id="FungiDB:HMPREF1541_09678"/>
<protein>
    <submittedName>
        <fullName evidence="3">Uncharacterized protein</fullName>
    </submittedName>
</protein>
<dbReference type="Proteomes" id="UP000030752">
    <property type="component" value="Unassembled WGS sequence"/>
</dbReference>
<dbReference type="EMBL" id="KB822713">
    <property type="protein sequence ID" value="ETN44803.1"/>
    <property type="molecule type" value="Genomic_DNA"/>
</dbReference>
<evidence type="ECO:0000313" key="4">
    <source>
        <dbReference type="Proteomes" id="UP000030752"/>
    </source>
</evidence>
<dbReference type="OrthoDB" id="73875at2759"/>
<name>W2S9U3_CYPE1</name>
<dbReference type="AlphaFoldDB" id="W2S9U3"/>
<feature type="compositionally biased region" description="Basic and acidic residues" evidence="1">
    <location>
        <begin position="241"/>
        <end position="250"/>
    </location>
</feature>
<keyword evidence="2" id="KW-0732">Signal</keyword>
<organism evidence="3 4">
    <name type="scientific">Cyphellophora europaea (strain CBS 101466)</name>
    <name type="common">Phialophora europaea</name>
    <dbReference type="NCBI Taxonomy" id="1220924"/>
    <lineage>
        <taxon>Eukaryota</taxon>
        <taxon>Fungi</taxon>
        <taxon>Dikarya</taxon>
        <taxon>Ascomycota</taxon>
        <taxon>Pezizomycotina</taxon>
        <taxon>Eurotiomycetes</taxon>
        <taxon>Chaetothyriomycetidae</taxon>
        <taxon>Chaetothyriales</taxon>
        <taxon>Cyphellophoraceae</taxon>
        <taxon>Cyphellophora</taxon>
    </lineage>
</organism>
<feature type="chain" id="PRO_5004825076" evidence="2">
    <location>
        <begin position="18"/>
        <end position="314"/>
    </location>
</feature>
<dbReference type="HOGENOM" id="CLU_885714_0_0_1"/>
<gene>
    <name evidence="3" type="ORF">HMPREF1541_09678</name>
</gene>
<keyword evidence="4" id="KW-1185">Reference proteome</keyword>
<proteinExistence type="predicted"/>
<evidence type="ECO:0000313" key="3">
    <source>
        <dbReference type="EMBL" id="ETN44803.1"/>
    </source>
</evidence>
<accession>W2S9U3</accession>
<feature type="signal peptide" evidence="2">
    <location>
        <begin position="1"/>
        <end position="17"/>
    </location>
</feature>
<reference evidence="3 4" key="1">
    <citation type="submission" date="2013-03" db="EMBL/GenBank/DDBJ databases">
        <title>The Genome Sequence of Phialophora europaea CBS 101466.</title>
        <authorList>
            <consortium name="The Broad Institute Genomics Platform"/>
            <person name="Cuomo C."/>
            <person name="de Hoog S."/>
            <person name="Gorbushina A."/>
            <person name="Walker B."/>
            <person name="Young S.K."/>
            <person name="Zeng Q."/>
            <person name="Gargeya S."/>
            <person name="Fitzgerald M."/>
            <person name="Haas B."/>
            <person name="Abouelleil A."/>
            <person name="Allen A.W."/>
            <person name="Alvarado L."/>
            <person name="Arachchi H.M."/>
            <person name="Berlin A.M."/>
            <person name="Chapman S.B."/>
            <person name="Gainer-Dewar J."/>
            <person name="Goldberg J."/>
            <person name="Griggs A."/>
            <person name="Gujja S."/>
            <person name="Hansen M."/>
            <person name="Howarth C."/>
            <person name="Imamovic A."/>
            <person name="Ireland A."/>
            <person name="Larimer J."/>
            <person name="McCowan C."/>
            <person name="Murphy C."/>
            <person name="Pearson M."/>
            <person name="Poon T.W."/>
            <person name="Priest M."/>
            <person name="Roberts A."/>
            <person name="Saif S."/>
            <person name="Shea T."/>
            <person name="Sisk P."/>
            <person name="Sykes S."/>
            <person name="Wortman J."/>
            <person name="Nusbaum C."/>
            <person name="Birren B."/>
        </authorList>
    </citation>
    <scope>NUCLEOTIDE SEQUENCE [LARGE SCALE GENOMIC DNA]</scope>
    <source>
        <strain evidence="3 4">CBS 101466</strain>
    </source>
</reference>
<sequence length="314" mass="35464">MVSWVLTLLLLLSTCLGYPLNGSFERSKHVIHALNDITTLSPRRKQQCELNANGGYDCDNKLPSLKEIVDHMRDIDHAGWADPEHHLAFYTLWADNMAERIGDIAKWFKNQKDEHSLLDLKHCAYMVCANVNWLLKQATHIADIDGDDDDERRPTNWPADPISTSTACVSQALSMAAVNFGCFFLVMPKGESWQGNSIWAQFEYWAITRNPRVDRTWRVDPRDPSTLGINENGATTTKRRYSGERKGGHRDTEVTRCQLCNTVASSIMQTTLQVMNMETTFGVDGARFCLLDNLVDTKISPTGHLRFAVVAMLT</sequence>
<dbReference type="RefSeq" id="XP_008712573.1">
    <property type="nucleotide sequence ID" value="XM_008714351.1"/>
</dbReference>
<evidence type="ECO:0000256" key="1">
    <source>
        <dbReference type="SAM" id="MobiDB-lite"/>
    </source>
</evidence>